<organism evidence="1 2">
    <name type="scientific">Iphiclides podalirius</name>
    <name type="common">scarce swallowtail</name>
    <dbReference type="NCBI Taxonomy" id="110791"/>
    <lineage>
        <taxon>Eukaryota</taxon>
        <taxon>Metazoa</taxon>
        <taxon>Ecdysozoa</taxon>
        <taxon>Arthropoda</taxon>
        <taxon>Hexapoda</taxon>
        <taxon>Insecta</taxon>
        <taxon>Pterygota</taxon>
        <taxon>Neoptera</taxon>
        <taxon>Endopterygota</taxon>
        <taxon>Lepidoptera</taxon>
        <taxon>Glossata</taxon>
        <taxon>Ditrysia</taxon>
        <taxon>Papilionoidea</taxon>
        <taxon>Papilionidae</taxon>
        <taxon>Papilioninae</taxon>
        <taxon>Iphiclides</taxon>
    </lineage>
</organism>
<gene>
    <name evidence="1" type="ORF">IPOD504_LOCUS8472</name>
</gene>
<accession>A0ABN8IFR8</accession>
<name>A0ABN8IFR8_9NEOP</name>
<dbReference type="Proteomes" id="UP000837857">
    <property type="component" value="Chromosome 21"/>
</dbReference>
<keyword evidence="2" id="KW-1185">Reference proteome</keyword>
<reference evidence="1" key="1">
    <citation type="submission" date="2022-03" db="EMBL/GenBank/DDBJ databases">
        <authorList>
            <person name="Martin H S."/>
        </authorList>
    </citation>
    <scope>NUCLEOTIDE SEQUENCE</scope>
</reference>
<proteinExistence type="predicted"/>
<feature type="non-terminal residue" evidence="1">
    <location>
        <position position="1"/>
    </location>
</feature>
<sequence length="101" mass="11057">MDRILAIEIEQGDREIVKLVPCEWPNFRQCQIVTGGAVQRHGIRDTVGRPECGVAKLPPRRKSRLGASGRNNLDCAGVAAERSAIFITVAELIQLTFSTIA</sequence>
<evidence type="ECO:0000313" key="2">
    <source>
        <dbReference type="Proteomes" id="UP000837857"/>
    </source>
</evidence>
<evidence type="ECO:0000313" key="1">
    <source>
        <dbReference type="EMBL" id="CAH2054078.1"/>
    </source>
</evidence>
<protein>
    <submittedName>
        <fullName evidence="1">Uncharacterized protein</fullName>
    </submittedName>
</protein>
<dbReference type="EMBL" id="OW152833">
    <property type="protein sequence ID" value="CAH2054078.1"/>
    <property type="molecule type" value="Genomic_DNA"/>
</dbReference>